<evidence type="ECO:0000313" key="4">
    <source>
        <dbReference type="EMBL" id="EFR47715.1"/>
    </source>
</evidence>
<evidence type="ECO:0000259" key="1">
    <source>
        <dbReference type="Pfam" id="PF22515"/>
    </source>
</evidence>
<dbReference type="InterPro" id="IPR054266">
    <property type="entry name" value="DUF6997"/>
</dbReference>
<reference evidence="3 6" key="2">
    <citation type="journal article" date="2012" name="J. Bacteriol.">
        <title>Complete Genome Sequence of Helicobacter cinaedi Type Strain ATCC BAA-847.</title>
        <authorList>
            <person name="Miyoshi-Akiyama T."/>
            <person name="Takeshita N."/>
            <person name="Ohmagari N."/>
            <person name="Kirikae T."/>
        </authorList>
    </citation>
    <scope>NUCLEOTIDE SEQUENCE [LARGE SCALE GENOMIC DNA]</scope>
    <source>
        <strain evidence="3 6">ATCC BAA-847</strain>
    </source>
</reference>
<reference evidence="5" key="4">
    <citation type="journal article" date="2014" name="Genome Announc.">
        <title>Draft genome sequences of six enterohepatic helicobacter species isolated from humans and one from rhesus macaques.</title>
        <authorList>
            <person name="Shen Z."/>
            <person name="Sheh A."/>
            <person name="Young S.K."/>
            <person name="Abouelliel A."/>
            <person name="Ward D.V."/>
            <person name="Earl A.M."/>
            <person name="Fox J.G."/>
        </authorList>
    </citation>
    <scope>NUCLEOTIDE SEQUENCE [LARGE SCALE GENOMIC DNA]</scope>
    <source>
        <strain evidence="5">CCUG 18818</strain>
    </source>
</reference>
<feature type="domain" description="DUF6996" evidence="1">
    <location>
        <begin position="14"/>
        <end position="76"/>
    </location>
</feature>
<organism evidence="3 6">
    <name type="scientific">Helicobacter cinaedi CCUG 18818 = ATCC BAA-847</name>
    <dbReference type="NCBI Taxonomy" id="537971"/>
    <lineage>
        <taxon>Bacteria</taxon>
        <taxon>Pseudomonadati</taxon>
        <taxon>Campylobacterota</taxon>
        <taxon>Epsilonproteobacteria</taxon>
        <taxon>Campylobacterales</taxon>
        <taxon>Helicobacteraceae</taxon>
        <taxon>Helicobacter</taxon>
    </lineage>
</organism>
<keyword evidence="5" id="KW-1185">Reference proteome</keyword>
<gene>
    <name evidence="3" type="ORF">HCBAA847_1542</name>
    <name evidence="4" type="ORF">HCCG_02264</name>
</gene>
<evidence type="ECO:0000313" key="3">
    <source>
        <dbReference type="EMBL" id="BAM32772.1"/>
    </source>
</evidence>
<evidence type="ECO:0000259" key="2">
    <source>
        <dbReference type="Pfam" id="PF22518"/>
    </source>
</evidence>
<dbReference type="Pfam" id="PF22515">
    <property type="entry name" value="DUF6996"/>
    <property type="match status" value="1"/>
</dbReference>
<protein>
    <submittedName>
        <fullName evidence="3">Uncharacterized protein</fullName>
    </submittedName>
</protein>
<dbReference type="RefSeq" id="WP_002957615.1">
    <property type="nucleotide sequence ID" value="NC_020555.1"/>
</dbReference>
<reference evidence="4" key="1">
    <citation type="submission" date="2008-08" db="EMBL/GenBank/DDBJ databases">
        <title>Annotation of Helicobacter cinaedi strain CCUG 18818.</title>
        <authorList>
            <consortium name="The Broad Institute Genome Sequencing Platform"/>
            <person name="Fox J.G."/>
            <person name="Shen Z."/>
            <person name="Charoenlap N."/>
            <person name="Schauer D.B."/>
            <person name="Ward D."/>
            <person name="Mehta T."/>
            <person name="Young S."/>
            <person name="Jaffe D."/>
            <person name="Gnerre S."/>
            <person name="Berlin A."/>
            <person name="Heiman D."/>
            <person name="Hepburn T."/>
            <person name="Shea T."/>
            <person name="Sykes S."/>
            <person name="Alvarado L."/>
            <person name="Kodira C."/>
            <person name="Borodovsky M."/>
            <person name="Lander E."/>
            <person name="Galagan J."/>
            <person name="Nusbaum C."/>
            <person name="Birren B."/>
        </authorList>
    </citation>
    <scope>NUCLEOTIDE SEQUENCE</scope>
    <source>
        <strain evidence="4">CCUG 18818</strain>
    </source>
</reference>
<accession>A0AAI8QH91</accession>
<dbReference type="REBASE" id="51224">
    <property type="entry name" value="HciORF1543P"/>
</dbReference>
<dbReference type="KEGG" id="hcb:HCBAA847_1542"/>
<dbReference type="AlphaFoldDB" id="A0AAI8QH91"/>
<dbReference type="InterPro" id="IPR054265">
    <property type="entry name" value="DUF6996"/>
</dbReference>
<dbReference type="Proteomes" id="UP000006036">
    <property type="component" value="Chromosome 1"/>
</dbReference>
<name>A0AAI8QH91_9HELI</name>
<reference evidence="3" key="3">
    <citation type="submission" date="2012-07" db="EMBL/GenBank/DDBJ databases">
        <authorList>
            <person name="Akiyama T."/>
            <person name="Takeshita N."/>
            <person name="Ohmagari N."/>
            <person name="Kirikae T."/>
        </authorList>
    </citation>
    <scope>NUCLEOTIDE SEQUENCE</scope>
    <source>
        <strain evidence="3">ATCC BAA-847</strain>
    </source>
</reference>
<dbReference type="Pfam" id="PF22518">
    <property type="entry name" value="DUF6997"/>
    <property type="match status" value="1"/>
</dbReference>
<evidence type="ECO:0000313" key="5">
    <source>
        <dbReference type="Proteomes" id="UP000005755"/>
    </source>
</evidence>
<dbReference type="Proteomes" id="UP000005755">
    <property type="component" value="Unassembled WGS sequence"/>
</dbReference>
<dbReference type="EMBL" id="AP012492">
    <property type="protein sequence ID" value="BAM32772.1"/>
    <property type="molecule type" value="Genomic_DNA"/>
</dbReference>
<evidence type="ECO:0000313" key="6">
    <source>
        <dbReference type="Proteomes" id="UP000006036"/>
    </source>
</evidence>
<feature type="domain" description="DUF6997" evidence="2">
    <location>
        <begin position="83"/>
        <end position="256"/>
    </location>
</feature>
<sequence length="260" mass="30801">MQNMTNKKHSVLLDLYNHCKARNDFVFHNDLVKDFAKKHEFGNPFDATKLDSSDKLPSFFKEQDICLLHLGSGNHKFIKSISKLYHTFEPIQERIEWIYKKSLLNEYNDSESNILSVANNQHILHDFVFGGDLEFENLPIQKRPKTYFPHRTKTTLEYSFENEQIIALNQQIEIDLTLEFNAVVAVFEAKNGKPKDFNIYQIYHPFLYYYNSNLPLQNIICCYLLRNENSLRFFAYTFEKPLQLDSIKFLKSKEYILTRG</sequence>
<dbReference type="EMBL" id="DS990399">
    <property type="protein sequence ID" value="EFR47715.1"/>
    <property type="molecule type" value="Genomic_DNA"/>
</dbReference>
<proteinExistence type="predicted"/>